<keyword evidence="3" id="KW-1185">Reference proteome</keyword>
<evidence type="ECO:0000259" key="1">
    <source>
        <dbReference type="Pfam" id="PF03551"/>
    </source>
</evidence>
<sequence length="83" mass="9359">MWYAITEKLEKMGFLSIAAGTIYPILQKLERTGLIAGEMRASTEGPKRKNFTITLAGKTRLEEFLKDWDNLTAAMTHLIGEIN</sequence>
<dbReference type="SUPFAM" id="SSF46785">
    <property type="entry name" value="Winged helix' DNA-binding domain"/>
    <property type="match status" value="1"/>
</dbReference>
<dbReference type="InterPro" id="IPR005149">
    <property type="entry name" value="Tscrpt_reg_PadR_N"/>
</dbReference>
<dbReference type="InterPro" id="IPR036390">
    <property type="entry name" value="WH_DNA-bd_sf"/>
</dbReference>
<dbReference type="EMBL" id="JXJU01000007">
    <property type="protein sequence ID" value="PCR99641.1"/>
    <property type="molecule type" value="Genomic_DNA"/>
</dbReference>
<reference evidence="2 3" key="1">
    <citation type="submission" date="2014-12" db="EMBL/GenBank/DDBJ databases">
        <title>Draft genome sequences of 10 type strains of Lactococcus.</title>
        <authorList>
            <person name="Sun Z."/>
            <person name="Zhong Z."/>
            <person name="Liu W."/>
            <person name="Zhang W."/>
            <person name="Zhang H."/>
        </authorList>
    </citation>
    <scope>NUCLEOTIDE SEQUENCE [LARGE SCALE GENOMIC DNA]</scope>
    <source>
        <strain evidence="2 3">JCM 16395</strain>
    </source>
</reference>
<dbReference type="InterPro" id="IPR052509">
    <property type="entry name" value="Metal_resp_DNA-bind_regulator"/>
</dbReference>
<dbReference type="RefSeq" id="WP_096818338.1">
    <property type="nucleotide sequence ID" value="NZ_BBAL01000008.1"/>
</dbReference>
<dbReference type="InterPro" id="IPR036388">
    <property type="entry name" value="WH-like_DNA-bd_sf"/>
</dbReference>
<name>A0A2A5RKA7_9LACT</name>
<organism evidence="2 3">
    <name type="scientific">Lactococcus fujiensis JCM 16395</name>
    <dbReference type="NCBI Taxonomy" id="1291764"/>
    <lineage>
        <taxon>Bacteria</taxon>
        <taxon>Bacillati</taxon>
        <taxon>Bacillota</taxon>
        <taxon>Bacilli</taxon>
        <taxon>Lactobacillales</taxon>
        <taxon>Streptococcaceae</taxon>
        <taxon>Lactococcus</taxon>
    </lineage>
</organism>
<protein>
    <submittedName>
        <fullName evidence="2">PadR family transcriptional regulator</fullName>
    </submittedName>
</protein>
<accession>A0A2A5RKA7</accession>
<dbReference type="OrthoDB" id="9791785at2"/>
<comment type="caution">
    <text evidence="2">The sequence shown here is derived from an EMBL/GenBank/DDBJ whole genome shotgun (WGS) entry which is preliminary data.</text>
</comment>
<dbReference type="Gene3D" id="1.10.10.10">
    <property type="entry name" value="Winged helix-like DNA-binding domain superfamily/Winged helix DNA-binding domain"/>
    <property type="match status" value="1"/>
</dbReference>
<dbReference type="PANTHER" id="PTHR33169">
    <property type="entry name" value="PADR-FAMILY TRANSCRIPTIONAL REGULATOR"/>
    <property type="match status" value="1"/>
</dbReference>
<dbReference type="AlphaFoldDB" id="A0A2A5RKA7"/>
<evidence type="ECO:0000313" key="3">
    <source>
        <dbReference type="Proteomes" id="UP000218181"/>
    </source>
</evidence>
<dbReference type="Proteomes" id="UP000218181">
    <property type="component" value="Unassembled WGS sequence"/>
</dbReference>
<dbReference type="PANTHER" id="PTHR33169:SF25">
    <property type="entry name" value="DNA-BINDING PROTEIN YIZB-RELATED"/>
    <property type="match status" value="1"/>
</dbReference>
<feature type="domain" description="Transcription regulator PadR N-terminal" evidence="1">
    <location>
        <begin position="3"/>
        <end position="63"/>
    </location>
</feature>
<dbReference type="STRING" id="1291764.GCA_001311235_02233"/>
<gene>
    <name evidence="2" type="ORF">RT41_GL001754</name>
</gene>
<evidence type="ECO:0000313" key="2">
    <source>
        <dbReference type="EMBL" id="PCR99641.1"/>
    </source>
</evidence>
<proteinExistence type="predicted"/>
<dbReference type="Pfam" id="PF03551">
    <property type="entry name" value="PadR"/>
    <property type="match status" value="1"/>
</dbReference>